<organism evidence="1 2">
    <name type="scientific">Philodulcilactobacillus myokoensis</name>
    <dbReference type="NCBI Taxonomy" id="2929573"/>
    <lineage>
        <taxon>Bacteria</taxon>
        <taxon>Bacillati</taxon>
        <taxon>Bacillota</taxon>
        <taxon>Bacilli</taxon>
        <taxon>Lactobacillales</taxon>
        <taxon>Lactobacillaceae</taxon>
        <taxon>Philodulcilactobacillus</taxon>
    </lineage>
</organism>
<dbReference type="EMBL" id="BRPL01000002">
    <property type="protein sequence ID" value="GLB46210.1"/>
    <property type="molecule type" value="Genomic_DNA"/>
</dbReference>
<reference evidence="1" key="2">
    <citation type="journal article" date="2023" name="PLoS ONE">
        <title>Philodulcilactobacillus myokoensis gen. nov., sp. nov., a fructophilic, acidophilic, and agar-phobic lactic acid bacterium isolated from fermented vegetable extracts.</title>
        <authorList>
            <person name="Kouya T."/>
            <person name="Ishiyama Y."/>
            <person name="Ohashi S."/>
            <person name="Kumakubo R."/>
            <person name="Yamazaki T."/>
            <person name="Otaki T."/>
        </authorList>
    </citation>
    <scope>NUCLEOTIDE SEQUENCE</scope>
    <source>
        <strain evidence="1">WR16-4</strain>
    </source>
</reference>
<evidence type="ECO:0000313" key="2">
    <source>
        <dbReference type="Proteomes" id="UP001144204"/>
    </source>
</evidence>
<protein>
    <submittedName>
        <fullName evidence="1">Uncharacterized protein</fullName>
    </submittedName>
</protein>
<dbReference type="AlphaFoldDB" id="A0A9W6AZ72"/>
<accession>A0A9W6AZ72</accession>
<dbReference type="Proteomes" id="UP001144204">
    <property type="component" value="Unassembled WGS sequence"/>
</dbReference>
<reference evidence="1" key="1">
    <citation type="submission" date="2022-07" db="EMBL/GenBank/DDBJ databases">
        <authorList>
            <person name="Kouya T."/>
            <person name="Ishiyama Y."/>
        </authorList>
    </citation>
    <scope>NUCLEOTIDE SEQUENCE</scope>
    <source>
        <strain evidence="1">WR16-4</strain>
    </source>
</reference>
<name>A0A9W6AZ72_9LACO</name>
<evidence type="ECO:0000313" key="1">
    <source>
        <dbReference type="EMBL" id="GLB46210.1"/>
    </source>
</evidence>
<keyword evidence="2" id="KW-1185">Reference proteome</keyword>
<proteinExistence type="predicted"/>
<sequence>MTDVYKNNALKLKVLRVALNQENAVLLEASERAKNAVASKVASAVMVLRGGRPTATVSIGVKSRPSL</sequence>
<comment type="caution">
    <text evidence="1">The sequence shown here is derived from an EMBL/GenBank/DDBJ whole genome shotgun (WGS) entry which is preliminary data.</text>
</comment>
<gene>
    <name evidence="1" type="ORF">WR164_01890</name>
</gene>
<dbReference type="RefSeq" id="WP_286135668.1">
    <property type="nucleotide sequence ID" value="NZ_BRPL01000002.1"/>
</dbReference>